<dbReference type="PANTHER" id="PTHR21262">
    <property type="entry name" value="GUANOSINE-3',5'-BIS DIPHOSPHATE 3'-PYROPHOSPHOHYDROLASE"/>
    <property type="match status" value="1"/>
</dbReference>
<dbReference type="Pfam" id="PF02824">
    <property type="entry name" value="TGS"/>
    <property type="match status" value="1"/>
</dbReference>
<dbReference type="OrthoDB" id="9805041at2"/>
<dbReference type="CDD" id="cd05399">
    <property type="entry name" value="NT_Rel-Spo_like"/>
    <property type="match status" value="1"/>
</dbReference>
<dbReference type="InterPro" id="IPR012675">
    <property type="entry name" value="Beta-grasp_dom_sf"/>
</dbReference>
<accession>A0A316E710</accession>
<keyword evidence="4" id="KW-1185">Reference proteome</keyword>
<dbReference type="GO" id="GO:0016301">
    <property type="term" value="F:kinase activity"/>
    <property type="evidence" value="ECO:0007669"/>
    <property type="project" value="UniProtKB-KW"/>
</dbReference>
<gene>
    <name evidence="3" type="ORF">LV89_02695</name>
</gene>
<dbReference type="Pfam" id="PF04607">
    <property type="entry name" value="RelA_SpoT"/>
    <property type="match status" value="1"/>
</dbReference>
<dbReference type="FunFam" id="1.10.3210.10:FF:000001">
    <property type="entry name" value="GTP pyrophosphokinase RelA"/>
    <property type="match status" value="1"/>
</dbReference>
<comment type="similarity">
    <text evidence="1">Belongs to the relA/spoT family.</text>
</comment>
<reference evidence="3 4" key="1">
    <citation type="submission" date="2018-05" db="EMBL/GenBank/DDBJ databases">
        <title>Genomic Encyclopedia of Archaeal and Bacterial Type Strains, Phase II (KMG-II): from individual species to whole genera.</title>
        <authorList>
            <person name="Goeker M."/>
        </authorList>
    </citation>
    <scope>NUCLEOTIDE SEQUENCE [LARGE SCALE GENOMIC DNA]</scope>
    <source>
        <strain evidence="3 4">DSM 22214</strain>
    </source>
</reference>
<dbReference type="SUPFAM" id="SSF55021">
    <property type="entry name" value="ACT-like"/>
    <property type="match status" value="1"/>
</dbReference>
<comment type="function">
    <text evidence="1">In eubacteria ppGpp (guanosine 3'-diphosphate 5'-diphosphate) is a mediator of the stringent response that coordinates a variety of cellular activities in response to changes in nutritional abundance.</text>
</comment>
<dbReference type="InterPro" id="IPR007685">
    <property type="entry name" value="RelA_SpoT"/>
</dbReference>
<dbReference type="InterPro" id="IPR004811">
    <property type="entry name" value="RelA/Spo_fam"/>
</dbReference>
<dbReference type="InterPro" id="IPR033655">
    <property type="entry name" value="TGS_RelA/SpoT"/>
</dbReference>
<dbReference type="SUPFAM" id="SSF81271">
    <property type="entry name" value="TGS-like"/>
    <property type="match status" value="1"/>
</dbReference>
<dbReference type="CDD" id="cd00077">
    <property type="entry name" value="HDc"/>
    <property type="match status" value="1"/>
</dbReference>
<dbReference type="PROSITE" id="PS51880">
    <property type="entry name" value="TGS"/>
    <property type="match status" value="1"/>
</dbReference>
<dbReference type="InterPro" id="IPR004095">
    <property type="entry name" value="TGS"/>
</dbReference>
<keyword evidence="3" id="KW-0418">Kinase</keyword>
<dbReference type="RefSeq" id="WP_109743418.1">
    <property type="nucleotide sequence ID" value="NZ_QGGO01000013.1"/>
</dbReference>
<dbReference type="Gene3D" id="1.10.3210.10">
    <property type="entry name" value="Hypothetical protein af1432"/>
    <property type="match status" value="1"/>
</dbReference>
<dbReference type="InterPro" id="IPR003607">
    <property type="entry name" value="HD/PDEase_dom"/>
</dbReference>
<dbReference type="SMART" id="SM00471">
    <property type="entry name" value="HDc"/>
    <property type="match status" value="1"/>
</dbReference>
<sequence length="752" mass="85604">MSKTVEPVAIDLEQERKEILKRYRKLLHTARPYLQDDDAKLIKKAFLMSADAHKEMRRKSGEPYIYHPIAVAQICVEEIGLGATSIMCALLHDVVEDTEIELSEIEGYFGKNVAKIIDGLTKISGVFDYGSSQQAENFRKMLLTLSDDIRVILIKLADRLHNMRTLGSMARDKQLKIASETFYLYAPLAHRLGLHAIKSELEDLCLKYTEPEAYKDIARKLKETKTSREGFIQNFIRPIEKDLNEMGFKHVVKGRPKSIYSIYNKLKKNNTPFEEIYDLFAVRVILNVPAEQEKAACWAVYSMVTDHYKPNPDRLKDWISNPKSNGYESLHTTVMSSGKRGRWVEVQIRSTRMDEIAEKGFAAHWKYKGNDTRTNTAFESWLSQIREALDNSDKTQSAVDLVDDIRSSLYNEEVFVYTPKGKLVVLKDGATALDFAFEIHTEVGARCIGAKVNNRLVPLSHKLKTGDIIECMTSPKQKPSEDWLQFVVTTKAKSRIKDYIKEANKSHVIMGRDMVEHRLKVLGITPLTLEVTNQLRAYFNAKDSNDLFYRFGKGYLQLDELKRWKSDREAHERKQEAKAIKEPLMDTKSVTKELKKLHGDKKNADGILIGEDMDKVDYTLAKCCNPIAGDDVFGFVTINEGIKIHRTACPNATELLSRHGDRVIKAFWTSQVQMSFVAHLVIRGTDRMGLMSDVTRVISQELKVNIQNLSIGVKEGIFEGKIALMVSDTSHLETLVNSLEQVEGVIEVEREG</sequence>
<dbReference type="CDD" id="cd04876">
    <property type="entry name" value="ACT_RelA-SpoT"/>
    <property type="match status" value="1"/>
</dbReference>
<dbReference type="InterPro" id="IPR045600">
    <property type="entry name" value="RelA/SpoT_AH_RIS"/>
</dbReference>
<dbReference type="SMART" id="SM00954">
    <property type="entry name" value="RelA_SpoT"/>
    <property type="match status" value="1"/>
</dbReference>
<dbReference type="Proteomes" id="UP000245489">
    <property type="component" value="Unassembled WGS sequence"/>
</dbReference>
<dbReference type="InterPro" id="IPR012676">
    <property type="entry name" value="TGS-like"/>
</dbReference>
<dbReference type="NCBIfam" id="TIGR00691">
    <property type="entry name" value="spoT_relA"/>
    <property type="match status" value="1"/>
</dbReference>
<dbReference type="SUPFAM" id="SSF81301">
    <property type="entry name" value="Nucleotidyltransferase"/>
    <property type="match status" value="1"/>
</dbReference>
<dbReference type="Pfam" id="PF13291">
    <property type="entry name" value="ACT_4"/>
    <property type="match status" value="1"/>
</dbReference>
<dbReference type="PANTHER" id="PTHR21262:SF31">
    <property type="entry name" value="GTP PYROPHOSPHOKINASE"/>
    <property type="match status" value="1"/>
</dbReference>
<proteinExistence type="inferred from homology"/>
<dbReference type="SUPFAM" id="SSF109604">
    <property type="entry name" value="HD-domain/PDEase-like"/>
    <property type="match status" value="1"/>
</dbReference>
<dbReference type="AlphaFoldDB" id="A0A316E710"/>
<dbReference type="InterPro" id="IPR043519">
    <property type="entry name" value="NT_sf"/>
</dbReference>
<dbReference type="InterPro" id="IPR045865">
    <property type="entry name" value="ACT-like_dom_sf"/>
</dbReference>
<feature type="domain" description="TGS" evidence="2">
    <location>
        <begin position="412"/>
        <end position="473"/>
    </location>
</feature>
<dbReference type="GO" id="GO:0005886">
    <property type="term" value="C:plasma membrane"/>
    <property type="evidence" value="ECO:0007669"/>
    <property type="project" value="TreeGrafter"/>
</dbReference>
<dbReference type="GO" id="GO:0015969">
    <property type="term" value="P:guanosine tetraphosphate metabolic process"/>
    <property type="evidence" value="ECO:0007669"/>
    <property type="project" value="InterPro"/>
</dbReference>
<protein>
    <submittedName>
        <fullName evidence="3">GTP pyrophosphokinase</fullName>
    </submittedName>
</protein>
<evidence type="ECO:0000259" key="2">
    <source>
        <dbReference type="PROSITE" id="PS51880"/>
    </source>
</evidence>
<dbReference type="InterPro" id="IPR002912">
    <property type="entry name" value="ACT_dom"/>
</dbReference>
<dbReference type="FunFam" id="3.10.20.30:FF:000002">
    <property type="entry name" value="GTP pyrophosphokinase (RelA/SpoT)"/>
    <property type="match status" value="1"/>
</dbReference>
<dbReference type="Gene3D" id="3.30.70.260">
    <property type="match status" value="1"/>
</dbReference>
<dbReference type="Gene3D" id="3.10.20.30">
    <property type="match status" value="1"/>
</dbReference>
<evidence type="ECO:0000256" key="1">
    <source>
        <dbReference type="RuleBase" id="RU003847"/>
    </source>
</evidence>
<dbReference type="Pfam" id="PF13328">
    <property type="entry name" value="HD_4"/>
    <property type="match status" value="1"/>
</dbReference>
<dbReference type="Gene3D" id="3.30.460.10">
    <property type="entry name" value="Beta Polymerase, domain 2"/>
    <property type="match status" value="1"/>
</dbReference>
<dbReference type="EMBL" id="QGGO01000013">
    <property type="protein sequence ID" value="PWK26214.1"/>
    <property type="molecule type" value="Genomic_DNA"/>
</dbReference>
<evidence type="ECO:0000313" key="4">
    <source>
        <dbReference type="Proteomes" id="UP000245489"/>
    </source>
</evidence>
<keyword evidence="3" id="KW-0808">Transferase</keyword>
<dbReference type="CDD" id="cd01668">
    <property type="entry name" value="TGS_RSH"/>
    <property type="match status" value="1"/>
</dbReference>
<name>A0A316E710_9BACT</name>
<dbReference type="Pfam" id="PF19296">
    <property type="entry name" value="RelA_AH_RIS"/>
    <property type="match status" value="1"/>
</dbReference>
<comment type="caution">
    <text evidence="3">The sequence shown here is derived from an EMBL/GenBank/DDBJ whole genome shotgun (WGS) entry which is preliminary data.</text>
</comment>
<evidence type="ECO:0000313" key="3">
    <source>
        <dbReference type="EMBL" id="PWK26214.1"/>
    </source>
</evidence>
<organism evidence="3 4">
    <name type="scientific">Arcicella aurantiaca</name>
    <dbReference type="NCBI Taxonomy" id="591202"/>
    <lineage>
        <taxon>Bacteria</taxon>
        <taxon>Pseudomonadati</taxon>
        <taxon>Bacteroidota</taxon>
        <taxon>Cytophagia</taxon>
        <taxon>Cytophagales</taxon>
        <taxon>Flectobacillaceae</taxon>
        <taxon>Arcicella</taxon>
    </lineage>
</organism>